<dbReference type="KEGG" id="azq:G3580_04675"/>
<organism evidence="2 3">
    <name type="scientific">Nitrogeniibacter mangrovi</name>
    <dbReference type="NCBI Taxonomy" id="2016596"/>
    <lineage>
        <taxon>Bacteria</taxon>
        <taxon>Pseudomonadati</taxon>
        <taxon>Pseudomonadota</taxon>
        <taxon>Betaproteobacteria</taxon>
        <taxon>Rhodocyclales</taxon>
        <taxon>Zoogloeaceae</taxon>
        <taxon>Nitrogeniibacter</taxon>
    </lineage>
</organism>
<feature type="transmembrane region" description="Helical" evidence="1">
    <location>
        <begin position="171"/>
        <end position="190"/>
    </location>
</feature>
<keyword evidence="1" id="KW-1133">Transmembrane helix</keyword>
<gene>
    <name evidence="2" type="ORF">G3580_04675</name>
</gene>
<feature type="transmembrane region" description="Helical" evidence="1">
    <location>
        <begin position="47"/>
        <end position="69"/>
    </location>
</feature>
<proteinExistence type="predicted"/>
<feature type="transmembrane region" description="Helical" evidence="1">
    <location>
        <begin position="262"/>
        <end position="281"/>
    </location>
</feature>
<evidence type="ECO:0000313" key="2">
    <source>
        <dbReference type="EMBL" id="QID16997.1"/>
    </source>
</evidence>
<keyword evidence="3" id="KW-1185">Reference proteome</keyword>
<protein>
    <submittedName>
        <fullName evidence="2">Uncharacterized protein</fullName>
    </submittedName>
</protein>
<feature type="transmembrane region" description="Helical" evidence="1">
    <location>
        <begin position="210"/>
        <end position="229"/>
    </location>
</feature>
<reference evidence="2 3" key="1">
    <citation type="submission" date="2020-02" db="EMBL/GenBank/DDBJ databases">
        <title>Nitrogenibacter mangrovi gen. nov., sp. nov. isolated from mangrove sediment, a denitrifying betaproteobacterium.</title>
        <authorList>
            <person name="Liao H."/>
            <person name="Tian Y."/>
        </authorList>
    </citation>
    <scope>NUCLEOTIDE SEQUENCE [LARGE SCALE GENOMIC DNA]</scope>
    <source>
        <strain evidence="2 3">M9-3-2</strain>
    </source>
</reference>
<accession>A0A6C1B0A0</accession>
<dbReference type="EMBL" id="CP048836">
    <property type="protein sequence ID" value="QID16997.1"/>
    <property type="molecule type" value="Genomic_DNA"/>
</dbReference>
<feature type="transmembrane region" description="Helical" evidence="1">
    <location>
        <begin position="335"/>
        <end position="353"/>
    </location>
</feature>
<evidence type="ECO:0000256" key="1">
    <source>
        <dbReference type="SAM" id="Phobius"/>
    </source>
</evidence>
<feature type="transmembrane region" description="Helical" evidence="1">
    <location>
        <begin position="236"/>
        <end position="256"/>
    </location>
</feature>
<keyword evidence="1" id="KW-0472">Membrane</keyword>
<feature type="transmembrane region" description="Helical" evidence="1">
    <location>
        <begin position="81"/>
        <end position="102"/>
    </location>
</feature>
<feature type="transmembrane region" description="Helical" evidence="1">
    <location>
        <begin position="141"/>
        <end position="159"/>
    </location>
</feature>
<feature type="transmembrane region" description="Helical" evidence="1">
    <location>
        <begin position="114"/>
        <end position="135"/>
    </location>
</feature>
<feature type="transmembrane region" description="Helical" evidence="1">
    <location>
        <begin position="12"/>
        <end position="35"/>
    </location>
</feature>
<feature type="transmembrane region" description="Helical" evidence="1">
    <location>
        <begin position="293"/>
        <end position="315"/>
    </location>
</feature>
<dbReference type="AlphaFoldDB" id="A0A6C1B0A0"/>
<dbReference type="Proteomes" id="UP000501991">
    <property type="component" value="Chromosome"/>
</dbReference>
<evidence type="ECO:0000313" key="3">
    <source>
        <dbReference type="Proteomes" id="UP000501991"/>
    </source>
</evidence>
<keyword evidence="1" id="KW-0812">Transmembrane</keyword>
<name>A0A6C1B0A0_9RHOO</name>
<sequence>MTLLAGKATAGSLFTAFAIGSLIPTIFGQALAPTLIRRYGHGRLPSVFALAPLGMMAAGGVVAGVSVLFPVVISDSGLSPTFWVATGLSIVGGGLMTLATLWRTRILHERGRNVFGPDLLANVLIATSVPFVYHVCGAECLGALYLLSALLNLAFLFGAKCQHPEQRQDREGFVLTICLLLVAPVFFQLEGGLFRDPAFVFNAQGSIQKLPLPLSMLALFVGIAMLGNYWQASRTLTTLFFSALLFVMTSLISAQGSASQEGAKLLLLAQFLMPMFALVLGEMVGVTPRGGRLFLWGACATLLLVLPAQLMASILEGYTLLSPKVFLFSIYQHLQYFPMVVSALVIAISVPFWKGGGIDRIAAGGFSWCPPSS</sequence>